<protein>
    <submittedName>
        <fullName evidence="1">Uncharacterized protein</fullName>
    </submittedName>
</protein>
<accession>A0A8S5LPZ5</accession>
<reference evidence="1" key="1">
    <citation type="journal article" date="2021" name="Proc. Natl. Acad. Sci. U.S.A.">
        <title>A Catalog of Tens of Thousands of Viruses from Human Metagenomes Reveals Hidden Associations with Chronic Diseases.</title>
        <authorList>
            <person name="Tisza M.J."/>
            <person name="Buck C.B."/>
        </authorList>
    </citation>
    <scope>NUCLEOTIDE SEQUENCE</scope>
    <source>
        <strain evidence="1">CtVFv13</strain>
    </source>
</reference>
<dbReference type="EMBL" id="BK015893">
    <property type="protein sequence ID" value="DAD72081.1"/>
    <property type="molecule type" value="Genomic_DNA"/>
</dbReference>
<sequence>MWESPHLAFSIVNPCVAVKNYTGVLFYLSAMQSQ</sequence>
<organism evidence="1">
    <name type="scientific">Siphoviridae sp. ctVFv13</name>
    <dbReference type="NCBI Taxonomy" id="2827576"/>
    <lineage>
        <taxon>Viruses</taxon>
        <taxon>Duplodnaviria</taxon>
        <taxon>Heunggongvirae</taxon>
        <taxon>Uroviricota</taxon>
        <taxon>Caudoviricetes</taxon>
    </lineage>
</organism>
<proteinExistence type="predicted"/>
<name>A0A8S5LPZ5_9CAUD</name>
<evidence type="ECO:0000313" key="1">
    <source>
        <dbReference type="EMBL" id="DAD72081.1"/>
    </source>
</evidence>